<dbReference type="EMBL" id="CP012850">
    <property type="protein sequence ID" value="ALI36742.1"/>
    <property type="molecule type" value="Genomic_DNA"/>
</dbReference>
<proteinExistence type="predicted"/>
<protein>
    <submittedName>
        <fullName evidence="1">Uncharacterized protein</fullName>
    </submittedName>
</protein>
<dbReference type="KEGG" id="taa:NMY3_02551"/>
<gene>
    <name evidence="1" type="ORF">NMY3_02551</name>
</gene>
<organism evidence="1 2">
    <name type="scientific">Candidatus Nitrosocosmicus oleophilus</name>
    <dbReference type="NCBI Taxonomy" id="1353260"/>
    <lineage>
        <taxon>Archaea</taxon>
        <taxon>Nitrososphaerota</taxon>
        <taxon>Nitrososphaeria</taxon>
        <taxon>Nitrososphaerales</taxon>
        <taxon>Nitrososphaeraceae</taxon>
        <taxon>Candidatus Nitrosocosmicus</taxon>
    </lineage>
</organism>
<keyword evidence="2" id="KW-1185">Reference proteome</keyword>
<name>A0A654MB92_9ARCH</name>
<dbReference type="AlphaFoldDB" id="A0A654MB92"/>
<evidence type="ECO:0000313" key="2">
    <source>
        <dbReference type="Proteomes" id="UP000058925"/>
    </source>
</evidence>
<dbReference type="Proteomes" id="UP000058925">
    <property type="component" value="Chromosome"/>
</dbReference>
<sequence length="112" mass="13562">MRNNRMPSISNIVSESKEERVILYRKFFAELRLNRLHFQLIILNYFSNLDTPDNRQSFIKELENYISFFRKMDSWLVALKQEGLYPEFQEQCLDEIKAIEQIIQSYEGKMKT</sequence>
<evidence type="ECO:0000313" key="1">
    <source>
        <dbReference type="EMBL" id="ALI36742.1"/>
    </source>
</evidence>
<reference evidence="2" key="1">
    <citation type="submission" date="2015-10" db="EMBL/GenBank/DDBJ databases">
        <title>Niche specialization of a soil ammonia-oxidizing archaeon, Candidatus Nitrosocosmicus oleophilus.</title>
        <authorList>
            <person name="Jung M.-Y."/>
            <person name="Rhee S.-K."/>
        </authorList>
    </citation>
    <scope>NUCLEOTIDE SEQUENCE [LARGE SCALE GENOMIC DNA]</scope>
    <source>
        <strain evidence="2">MY3</strain>
    </source>
</reference>
<accession>A0A654MB92</accession>